<protein>
    <submittedName>
        <fullName evidence="1">Uncharacterized protein</fullName>
    </submittedName>
</protein>
<gene>
    <name evidence="1" type="ORF">AMST5_03604</name>
</gene>
<dbReference type="EMBL" id="OY288114">
    <property type="protein sequence ID" value="CAJ0885317.1"/>
    <property type="molecule type" value="Genomic_DNA"/>
</dbReference>
<name>A0AA48M298_9ZZZZ</name>
<evidence type="ECO:0000313" key="1">
    <source>
        <dbReference type="EMBL" id="CAJ0885317.1"/>
    </source>
</evidence>
<organism evidence="1">
    <name type="scientific">freshwater sediment metagenome</name>
    <dbReference type="NCBI Taxonomy" id="556182"/>
    <lineage>
        <taxon>unclassified sequences</taxon>
        <taxon>metagenomes</taxon>
        <taxon>ecological metagenomes</taxon>
    </lineage>
</organism>
<accession>A0AA48M298</accession>
<dbReference type="AlphaFoldDB" id="A0AA48M298"/>
<proteinExistence type="predicted"/>
<reference evidence="1" key="1">
    <citation type="submission" date="2023-07" db="EMBL/GenBank/DDBJ databases">
        <authorList>
            <person name="Pelsma A.J. K."/>
        </authorList>
    </citation>
    <scope>NUCLEOTIDE SEQUENCE</scope>
</reference>
<sequence>MRIVVQSSGEALIFRPRVFQRHKRPVGNFDATVARGRDERLAALDVLERLAERVELAGIGVQLRADARDALLGHVLLLGQHPGRVRRLLLRRRHLVVIARGFLHASSFHAKFGILNDGT</sequence>